<name>A0AAN6YAD5_9PEZI</name>
<comment type="caution">
    <text evidence="2">The sequence shown here is derived from an EMBL/GenBank/DDBJ whole genome shotgun (WGS) entry which is preliminary data.</text>
</comment>
<keyword evidence="3" id="KW-1185">Reference proteome</keyword>
<reference evidence="2" key="2">
    <citation type="submission" date="2023-05" db="EMBL/GenBank/DDBJ databases">
        <authorList>
            <consortium name="Lawrence Berkeley National Laboratory"/>
            <person name="Steindorff A."/>
            <person name="Hensen N."/>
            <person name="Bonometti L."/>
            <person name="Westerberg I."/>
            <person name="Brannstrom I.O."/>
            <person name="Guillou S."/>
            <person name="Cros-Aarteil S."/>
            <person name="Calhoun S."/>
            <person name="Haridas S."/>
            <person name="Kuo A."/>
            <person name="Mondo S."/>
            <person name="Pangilinan J."/>
            <person name="Riley R."/>
            <person name="Labutti K."/>
            <person name="Andreopoulos B."/>
            <person name="Lipzen A."/>
            <person name="Chen C."/>
            <person name="Yanf M."/>
            <person name="Daum C."/>
            <person name="Ng V."/>
            <person name="Clum A."/>
            <person name="Ohm R."/>
            <person name="Martin F."/>
            <person name="Silar P."/>
            <person name="Natvig D."/>
            <person name="Lalanne C."/>
            <person name="Gautier V."/>
            <person name="Ament-Velasquez S.L."/>
            <person name="Kruys A."/>
            <person name="Hutchinson M.I."/>
            <person name="Powell A.J."/>
            <person name="Barry K."/>
            <person name="Miller A.N."/>
            <person name="Grigoriev I.V."/>
            <person name="Debuchy R."/>
            <person name="Gladieux P."/>
            <person name="Thoren M.H."/>
            <person name="Johannesson H."/>
        </authorList>
    </citation>
    <scope>NUCLEOTIDE SEQUENCE</scope>
    <source>
        <strain evidence="2">PSN293</strain>
    </source>
</reference>
<reference evidence="2" key="1">
    <citation type="journal article" date="2023" name="Mol. Phylogenet. Evol.">
        <title>Genome-scale phylogeny and comparative genomics of the fungal order Sordariales.</title>
        <authorList>
            <person name="Hensen N."/>
            <person name="Bonometti L."/>
            <person name="Westerberg I."/>
            <person name="Brannstrom I.O."/>
            <person name="Guillou S."/>
            <person name="Cros-Aarteil S."/>
            <person name="Calhoun S."/>
            <person name="Haridas S."/>
            <person name="Kuo A."/>
            <person name="Mondo S."/>
            <person name="Pangilinan J."/>
            <person name="Riley R."/>
            <person name="LaButti K."/>
            <person name="Andreopoulos B."/>
            <person name="Lipzen A."/>
            <person name="Chen C."/>
            <person name="Yan M."/>
            <person name="Daum C."/>
            <person name="Ng V."/>
            <person name="Clum A."/>
            <person name="Steindorff A."/>
            <person name="Ohm R.A."/>
            <person name="Martin F."/>
            <person name="Silar P."/>
            <person name="Natvig D.O."/>
            <person name="Lalanne C."/>
            <person name="Gautier V."/>
            <person name="Ament-Velasquez S.L."/>
            <person name="Kruys A."/>
            <person name="Hutchinson M.I."/>
            <person name="Powell A.J."/>
            <person name="Barry K."/>
            <person name="Miller A.N."/>
            <person name="Grigoriev I.V."/>
            <person name="Debuchy R."/>
            <person name="Gladieux P."/>
            <person name="Hiltunen Thoren M."/>
            <person name="Johannesson H."/>
        </authorList>
    </citation>
    <scope>NUCLEOTIDE SEQUENCE</scope>
    <source>
        <strain evidence="2">PSN293</strain>
    </source>
</reference>
<accession>A0AAN6YAD5</accession>
<dbReference type="EMBL" id="MU858078">
    <property type="protein sequence ID" value="KAK4215628.1"/>
    <property type="molecule type" value="Genomic_DNA"/>
</dbReference>
<keyword evidence="1" id="KW-0732">Signal</keyword>
<feature type="chain" id="PRO_5042913897" evidence="1">
    <location>
        <begin position="25"/>
        <end position="193"/>
    </location>
</feature>
<evidence type="ECO:0000313" key="2">
    <source>
        <dbReference type="EMBL" id="KAK4215628.1"/>
    </source>
</evidence>
<feature type="signal peptide" evidence="1">
    <location>
        <begin position="1"/>
        <end position="24"/>
    </location>
</feature>
<organism evidence="2 3">
    <name type="scientific">Rhypophila decipiens</name>
    <dbReference type="NCBI Taxonomy" id="261697"/>
    <lineage>
        <taxon>Eukaryota</taxon>
        <taxon>Fungi</taxon>
        <taxon>Dikarya</taxon>
        <taxon>Ascomycota</taxon>
        <taxon>Pezizomycotina</taxon>
        <taxon>Sordariomycetes</taxon>
        <taxon>Sordariomycetidae</taxon>
        <taxon>Sordariales</taxon>
        <taxon>Naviculisporaceae</taxon>
        <taxon>Rhypophila</taxon>
    </lineage>
</organism>
<sequence>MHFHTPLTVLSFLLFLAFHPGVTAITTAEVKNLYMDMTNDLKAIGATAAAITVLDAAPYALGQGRYKTVENQINALTNKTDGYLPRLLDYGPPVGPSLTPSDVDILVEAITQFTTQVAYAFAAVRSKAGLFSVAQLPVEKISSASSGYYLAYASLFRFLLKDCGLVTRTYGTADSGFNEIQATILAYRGTVLS</sequence>
<dbReference type="Proteomes" id="UP001301769">
    <property type="component" value="Unassembled WGS sequence"/>
</dbReference>
<protein>
    <submittedName>
        <fullName evidence="2">Uncharacterized protein</fullName>
    </submittedName>
</protein>
<gene>
    <name evidence="2" type="ORF">QBC37DRAFT_371893</name>
</gene>
<dbReference type="AlphaFoldDB" id="A0AAN6YAD5"/>
<proteinExistence type="predicted"/>
<evidence type="ECO:0000313" key="3">
    <source>
        <dbReference type="Proteomes" id="UP001301769"/>
    </source>
</evidence>
<evidence type="ECO:0000256" key="1">
    <source>
        <dbReference type="SAM" id="SignalP"/>
    </source>
</evidence>